<dbReference type="Gene3D" id="2.60.40.2030">
    <property type="match status" value="1"/>
</dbReference>
<name>A0A0F9E7I4_9ZZZZ</name>
<dbReference type="SMART" id="SM00237">
    <property type="entry name" value="Calx_beta"/>
    <property type="match status" value="1"/>
</dbReference>
<dbReference type="SUPFAM" id="SSF141072">
    <property type="entry name" value="CalX-like"/>
    <property type="match status" value="1"/>
</dbReference>
<dbReference type="GO" id="GO:0007154">
    <property type="term" value="P:cell communication"/>
    <property type="evidence" value="ECO:0007669"/>
    <property type="project" value="InterPro"/>
</dbReference>
<proteinExistence type="predicted"/>
<evidence type="ECO:0000256" key="2">
    <source>
        <dbReference type="ARBA" id="ARBA00022737"/>
    </source>
</evidence>
<dbReference type="Pfam" id="PF03160">
    <property type="entry name" value="Calx-beta"/>
    <property type="match status" value="1"/>
</dbReference>
<reference evidence="6" key="1">
    <citation type="journal article" date="2015" name="Nature">
        <title>Complex archaea that bridge the gap between prokaryotes and eukaryotes.</title>
        <authorList>
            <person name="Spang A."/>
            <person name="Saw J.H."/>
            <person name="Jorgensen S.L."/>
            <person name="Zaremba-Niedzwiedzka K."/>
            <person name="Martijn J."/>
            <person name="Lind A.E."/>
            <person name="van Eijk R."/>
            <person name="Schleper C."/>
            <person name="Guy L."/>
            <person name="Ettema T.J."/>
        </authorList>
    </citation>
    <scope>NUCLEOTIDE SEQUENCE</scope>
</reference>
<evidence type="ECO:0000256" key="3">
    <source>
        <dbReference type="ARBA" id="ARBA00022837"/>
    </source>
</evidence>
<dbReference type="GO" id="GO:0016020">
    <property type="term" value="C:membrane"/>
    <property type="evidence" value="ECO:0007669"/>
    <property type="project" value="InterPro"/>
</dbReference>
<keyword evidence="3" id="KW-0106">Calcium</keyword>
<keyword evidence="4" id="KW-0813">Transport</keyword>
<feature type="non-terminal residue" evidence="6">
    <location>
        <position position="513"/>
    </location>
</feature>
<dbReference type="InterPro" id="IPR003644">
    <property type="entry name" value="Calx_beta"/>
</dbReference>
<gene>
    <name evidence="6" type="ORF">LCGC14_2459610</name>
</gene>
<evidence type="ECO:0000256" key="4">
    <source>
        <dbReference type="ARBA" id="ARBA00023065"/>
    </source>
</evidence>
<evidence type="ECO:0000259" key="5">
    <source>
        <dbReference type="SMART" id="SM00237"/>
    </source>
</evidence>
<dbReference type="PANTHER" id="PTHR11878:SF65">
    <property type="entry name" value="NA_CA-EXCHANGE PROTEIN, ISOFORM G"/>
    <property type="match status" value="1"/>
</dbReference>
<feature type="domain" description="Calx-beta" evidence="5">
    <location>
        <begin position="355"/>
        <end position="454"/>
    </location>
</feature>
<keyword evidence="4" id="KW-0406">Ion transport</keyword>
<dbReference type="AlphaFoldDB" id="A0A0F9E7I4"/>
<comment type="caution">
    <text evidence="6">The sequence shown here is derived from an EMBL/GenBank/DDBJ whole genome shotgun (WGS) entry which is preliminary data.</text>
</comment>
<organism evidence="6">
    <name type="scientific">marine sediment metagenome</name>
    <dbReference type="NCBI Taxonomy" id="412755"/>
    <lineage>
        <taxon>unclassified sequences</taxon>
        <taxon>metagenomes</taxon>
        <taxon>ecological metagenomes</taxon>
    </lineage>
</organism>
<dbReference type="GO" id="GO:0030001">
    <property type="term" value="P:metal ion transport"/>
    <property type="evidence" value="ECO:0007669"/>
    <property type="project" value="TreeGrafter"/>
</dbReference>
<feature type="non-terminal residue" evidence="6">
    <location>
        <position position="1"/>
    </location>
</feature>
<dbReference type="InterPro" id="IPR038081">
    <property type="entry name" value="CalX-like_sf"/>
</dbReference>
<protein>
    <recommendedName>
        <fullName evidence="5">Calx-beta domain-containing protein</fullName>
    </recommendedName>
</protein>
<evidence type="ECO:0000313" key="6">
    <source>
        <dbReference type="EMBL" id="KKL20023.1"/>
    </source>
</evidence>
<dbReference type="PANTHER" id="PTHR11878">
    <property type="entry name" value="SODIUM/CALCIUM EXCHANGER"/>
    <property type="match status" value="1"/>
</dbReference>
<dbReference type="EMBL" id="LAZR01038260">
    <property type="protein sequence ID" value="KKL20023.1"/>
    <property type="molecule type" value="Genomic_DNA"/>
</dbReference>
<keyword evidence="2" id="KW-0677">Repeat</keyword>
<accession>A0A0F9E7I4</accession>
<sequence>GLVDISSGVGTLSINDTVAETVNLSLNGGGGLDISSTQDVLFSPGPATQFVILDPADSTAGTATTVTVQALDTNNNVDTSYGTGVTLVAGGSATGGGLVDIVSGVGTLSINDTVAETVNLTLTDSEGTGLTVSSTQNVVFSPGAASYLKVTGNASMTAGGSNELTIKAYDANNNLATGYIGTKSLTFSGPATAPDDTVPTVETTAIGTAVDVTFTAGVSNANAATLIAYKAEVTEVDVSDGSLNSTGDASYDLDLTVTPGAANNLAYSQQPGNTVAGSAITPAVTVEVRDEWNNVRTSDNSTSVAVAINNNPGSGTLSGTTPRTAASGVATFNDLSIDKSGDGYTLDATSGGLTTATSSGFNITSPTIQFTSASSGGAESATPVTLQLTLSAASGLDVSVDYALSGTATGGGTDYSLAAGTATITAGSTTTNINLTIVNDLLVEADETIIVTLSNPTNATLGTNTVHTYTINDNDDPPTIQFTSTSSSGAESATPVILQLTLSAVSGLDVSVD</sequence>
<evidence type="ECO:0000256" key="1">
    <source>
        <dbReference type="ARBA" id="ARBA00022729"/>
    </source>
</evidence>
<dbReference type="InterPro" id="IPR051171">
    <property type="entry name" value="CaCA"/>
</dbReference>
<keyword evidence="1" id="KW-0732">Signal</keyword>